<dbReference type="GO" id="GO:0000287">
    <property type="term" value="F:magnesium ion binding"/>
    <property type="evidence" value="ECO:0007669"/>
    <property type="project" value="InterPro"/>
</dbReference>
<dbReference type="InterPro" id="IPR008822">
    <property type="entry name" value="Endonuclease_RusA-like"/>
</dbReference>
<proteinExistence type="predicted"/>
<dbReference type="Pfam" id="PF05866">
    <property type="entry name" value="RusA"/>
    <property type="match status" value="1"/>
</dbReference>
<sequence>PYARTYDPSESDKADLLALCRDYAPPHPIQGPVLLGALFRMPLPKGAPKYIRKVVEATDKYAMSEYTISVLMDCLNEGPLSKVLHTKRPDVDNLVKLVKDALNGIYWKDDSQVQITAAIIPRSLLEQDWGEPLYMEEDDIVAEHIGMLECAFSELGDQRGIDYLKAMTVYAKGKRGNNISETRHGKFFGYRSKTILPADFFERNLDSQLVVLLQESYVAETEDSTEGLAHKYGADSLRKIKGTMCYAAYNRARETE</sequence>
<name>A0A0F8Y4V4_9ZZZZ</name>
<dbReference type="SUPFAM" id="SSF103084">
    <property type="entry name" value="Holliday junction resolvase RusA"/>
    <property type="match status" value="1"/>
</dbReference>
<gene>
    <name evidence="1" type="ORF">LCGC14_3137560</name>
</gene>
<protein>
    <submittedName>
        <fullName evidence="1">Uncharacterized protein</fullName>
    </submittedName>
</protein>
<evidence type="ECO:0000313" key="1">
    <source>
        <dbReference type="EMBL" id="KKK49189.1"/>
    </source>
</evidence>
<dbReference type="GO" id="GO:0006310">
    <property type="term" value="P:DNA recombination"/>
    <property type="evidence" value="ECO:0007669"/>
    <property type="project" value="InterPro"/>
</dbReference>
<dbReference type="GO" id="GO:0006281">
    <property type="term" value="P:DNA repair"/>
    <property type="evidence" value="ECO:0007669"/>
    <property type="project" value="InterPro"/>
</dbReference>
<dbReference type="AlphaFoldDB" id="A0A0F8Y4V4"/>
<organism evidence="1">
    <name type="scientific">marine sediment metagenome</name>
    <dbReference type="NCBI Taxonomy" id="412755"/>
    <lineage>
        <taxon>unclassified sequences</taxon>
        <taxon>metagenomes</taxon>
        <taxon>ecological metagenomes</taxon>
    </lineage>
</organism>
<accession>A0A0F8Y4V4</accession>
<feature type="non-terminal residue" evidence="1">
    <location>
        <position position="1"/>
    </location>
</feature>
<dbReference type="EMBL" id="LAZR01068677">
    <property type="protein sequence ID" value="KKK49189.1"/>
    <property type="molecule type" value="Genomic_DNA"/>
</dbReference>
<comment type="caution">
    <text evidence="1">The sequence shown here is derived from an EMBL/GenBank/DDBJ whole genome shotgun (WGS) entry which is preliminary data.</text>
</comment>
<reference evidence="1" key="1">
    <citation type="journal article" date="2015" name="Nature">
        <title>Complex archaea that bridge the gap between prokaryotes and eukaryotes.</title>
        <authorList>
            <person name="Spang A."/>
            <person name="Saw J.H."/>
            <person name="Jorgensen S.L."/>
            <person name="Zaremba-Niedzwiedzka K."/>
            <person name="Martijn J."/>
            <person name="Lind A.E."/>
            <person name="van Eijk R."/>
            <person name="Schleper C."/>
            <person name="Guy L."/>
            <person name="Ettema T.J."/>
        </authorList>
    </citation>
    <scope>NUCLEOTIDE SEQUENCE</scope>
</reference>
<dbReference type="Gene3D" id="3.30.1330.70">
    <property type="entry name" value="Holliday junction resolvase RusA"/>
    <property type="match status" value="1"/>
</dbReference>
<dbReference type="InterPro" id="IPR036614">
    <property type="entry name" value="RusA-like_sf"/>
</dbReference>